<accession>A0ABR0KH91</accession>
<feature type="compositionally biased region" description="Acidic residues" evidence="1">
    <location>
        <begin position="326"/>
        <end position="342"/>
    </location>
</feature>
<dbReference type="EMBL" id="JAVRRG010000023">
    <property type="protein sequence ID" value="KAK5096291.1"/>
    <property type="molecule type" value="Genomic_DNA"/>
</dbReference>
<feature type="compositionally biased region" description="Polar residues" evidence="1">
    <location>
        <begin position="253"/>
        <end position="278"/>
    </location>
</feature>
<feature type="compositionally biased region" description="Polar residues" evidence="1">
    <location>
        <begin position="199"/>
        <end position="221"/>
    </location>
</feature>
<gene>
    <name evidence="2" type="ORF">LTR24_002697</name>
</gene>
<name>A0ABR0KH91_9EURO</name>
<feature type="compositionally biased region" description="Basic and acidic residues" evidence="1">
    <location>
        <begin position="181"/>
        <end position="198"/>
    </location>
</feature>
<proteinExistence type="predicted"/>
<reference evidence="2 3" key="1">
    <citation type="submission" date="2023-08" db="EMBL/GenBank/DDBJ databases">
        <title>Black Yeasts Isolated from many extreme environments.</title>
        <authorList>
            <person name="Coleine C."/>
            <person name="Stajich J.E."/>
            <person name="Selbmann L."/>
        </authorList>
    </citation>
    <scope>NUCLEOTIDE SEQUENCE [LARGE SCALE GENOMIC DNA]</scope>
    <source>
        <strain evidence="2 3">CCFEE 5885</strain>
    </source>
</reference>
<feature type="compositionally biased region" description="Polar residues" evidence="1">
    <location>
        <begin position="535"/>
        <end position="546"/>
    </location>
</feature>
<evidence type="ECO:0000313" key="3">
    <source>
        <dbReference type="Proteomes" id="UP001345013"/>
    </source>
</evidence>
<dbReference type="Proteomes" id="UP001345013">
    <property type="component" value="Unassembled WGS sequence"/>
</dbReference>
<organism evidence="2 3">
    <name type="scientific">Lithohypha guttulata</name>
    <dbReference type="NCBI Taxonomy" id="1690604"/>
    <lineage>
        <taxon>Eukaryota</taxon>
        <taxon>Fungi</taxon>
        <taxon>Dikarya</taxon>
        <taxon>Ascomycota</taxon>
        <taxon>Pezizomycotina</taxon>
        <taxon>Eurotiomycetes</taxon>
        <taxon>Chaetothyriomycetidae</taxon>
        <taxon>Chaetothyriales</taxon>
        <taxon>Trichomeriaceae</taxon>
        <taxon>Lithohypha</taxon>
    </lineage>
</organism>
<protein>
    <submittedName>
        <fullName evidence="2">Uncharacterized protein</fullName>
    </submittedName>
</protein>
<evidence type="ECO:0000256" key="1">
    <source>
        <dbReference type="SAM" id="MobiDB-lite"/>
    </source>
</evidence>
<feature type="region of interest" description="Disordered" evidence="1">
    <location>
        <begin position="318"/>
        <end position="347"/>
    </location>
</feature>
<feature type="region of interest" description="Disordered" evidence="1">
    <location>
        <begin position="170"/>
        <end position="291"/>
    </location>
</feature>
<comment type="caution">
    <text evidence="2">The sequence shown here is derived from an EMBL/GenBank/DDBJ whole genome shotgun (WGS) entry which is preliminary data.</text>
</comment>
<feature type="region of interest" description="Disordered" evidence="1">
    <location>
        <begin position="621"/>
        <end position="649"/>
    </location>
</feature>
<keyword evidence="3" id="KW-1185">Reference proteome</keyword>
<sequence length="674" mass="75326">MDEATMEFYSDDSTLVASDPISSHKSSAMPPNNYLWTSPDGRAFPGWHHQLVLHMLALNESWTQEPEHGFSIIRMWLRDFFPDYVVGEPVIRAIAGEYKKLDEGLKSAYRESVVDSDLQGDSTWGALIDPALFGKSSRTRATEPKQLHTGHDAPKLVPYAFVPVPELNSHRGSLADSQTAKVKDPFTKDATVPRESDKGSTSAKFQEVTSTSDLPSSGTLYPNTNTTIPPSTPLKRTPTTFSPRTPKAHRIMSSPSEMDNMKSEQPSPTPRSNAQSKMSAREPSADDEVGINSENAKTYAPFYLKGLVDLGYQPSQPEKLVKDQSEFEDAEEPSESAEDPPDAVENTEVSVRKSLIPFKVDVQPLSVIQNGTRKTNLPKPDPTKYVETSRNHWKIPLSEADKFVEHFDPAVDPIPDRIEGYFWYCDQCYDSKQDQSNIAIAADSVAPAGAVEATGPRKRRKVLKRSVNGPTKGKFSGKRSVEKHMHDVHRVSWKCNRLPEVERGSGTMVPSSLITIKANTDVQPFQFEHSKPRDAQSSLPQAQGQDFNDEDNDTTFAPDSARRKLFHEELAERTPEPRKGGGKQAAWEQMAREKRAARRLPDGTVNFADVKKTRVFDEDKEVDDKEAYKDLSPANSANKTFYPAVEPEPGVKKLKLDFNKLPSEGRKLRDRKKK</sequence>
<feature type="region of interest" description="Disordered" evidence="1">
    <location>
        <begin position="529"/>
        <end position="557"/>
    </location>
</feature>
<evidence type="ECO:0000313" key="2">
    <source>
        <dbReference type="EMBL" id="KAK5096291.1"/>
    </source>
</evidence>